<feature type="region of interest" description="Disordered" evidence="1">
    <location>
        <begin position="373"/>
        <end position="393"/>
    </location>
</feature>
<comment type="caution">
    <text evidence="2">The sequence shown here is derived from an EMBL/GenBank/DDBJ whole genome shotgun (WGS) entry which is preliminary data.</text>
</comment>
<reference evidence="3" key="1">
    <citation type="submission" date="2017-03" db="EMBL/GenBank/DDBJ databases">
        <title>Genomes of endolithic fungi from Antarctica.</title>
        <authorList>
            <person name="Coleine C."/>
            <person name="Masonjones S."/>
            <person name="Stajich J.E."/>
        </authorList>
    </citation>
    <scope>NUCLEOTIDE SEQUENCE [LARGE SCALE GENOMIC DNA]</scope>
    <source>
        <strain evidence="3">CCFEE 5527</strain>
    </source>
</reference>
<feature type="region of interest" description="Disordered" evidence="1">
    <location>
        <begin position="857"/>
        <end position="924"/>
    </location>
</feature>
<evidence type="ECO:0000313" key="3">
    <source>
        <dbReference type="Proteomes" id="UP000192596"/>
    </source>
</evidence>
<protein>
    <submittedName>
        <fullName evidence="2">Uncharacterized protein</fullName>
    </submittedName>
</protein>
<dbReference type="AlphaFoldDB" id="A0A1V8TI87"/>
<sequence>MRKSSSAAATSVSVPTPTRELSFRNGAYITNITRLEQSAEKMSEDGSDIGEEIRRLNDAEKLRSRQNSIQSSHQGDVISGRTAPLEASRSRGSSNVVDLNGVARQGGFSPGGYVGSPVGSVRSHESWSRHTSTHRKPSTGSRLATQMPQSVQEGRLVDTSAVESSPEATGEQTPSRHVSQASRASHTSESSFAKRYDQIAGQIHEQLVDVPPTPPAHGNGVPGFDFGDTTRDMHNPDDGAQIDRPHSQDTYREAQSAFKDFDGVHFSPKRQDYIQLDDEGNEIRRMSMRKSSGALSMRPPSMLRVPQSRPMSYATPLPDENMVYYPAPVPRMLNLPKRLSQLPSANVQAQRRTQVLSQIPSEARNSAAWLSQTTFDNPEHRRTGSSSQGDSARAPLNERMSMMNFQNLPPQLRASVFFEHQSQPQDVSIMQESAVATLDNILAASVTAPVSAFTDHPFAGDVRSTVYAPERIARRSTNTLIQKATNAPFPEPVLVRRRSSLGMLLRGTSESNGLGRRGSRTSTLMDFNEGGNKLKKRKSVLSFAGELDRPESIPLPQTPADELDFEDGVLGGSRHANGSRPVTAGSGALLVDDEQDEQDFIGPEQEEEEEYDPENAGFVQPSTLLAELQVRKAQQKSRNRTAVTAFPNGMHSTLLQLDAVADIEKRKRQRSRIALAWEDPSTLQHAADEAEEDDVPLGILFPSKNGLANRAMGDERDWDRPLGLMEKRQMEDNEPLSSRRSRLKGGPALSLPRTRDRSPEKRGVSQLNLAGLPGDEDTDDNEGETLAQRLRRLRTKQELDVAISDLTPKDGERPTSTFSADVLSQFDGLTGNDKAGFKPPPTPEALADETLAQRRARLQREGSARNASDPAATAGATEKRRSLYTSNSMANLLSSHPIGPTPTRRVTDRKEPVKGSLLDTSVKQQATAKRQLLETNQRSSSYGLDRSLLERQRAANGLPGIAPPGASIGAGAQPLFSSPSGLGFQQPHPQYTPYASYAPQQTQPQLNPLAYNALMGLPPTPAAYPYAGMPQYGQMGMGQQVWNGGMGWNPAMGLPMGIAFGMAEEQMSPQQRANIDAWREGVAH</sequence>
<feature type="compositionally biased region" description="Polar residues" evidence="1">
    <location>
        <begin position="161"/>
        <end position="191"/>
    </location>
</feature>
<feature type="compositionally biased region" description="Basic and acidic residues" evidence="1">
    <location>
        <begin position="753"/>
        <end position="763"/>
    </location>
</feature>
<dbReference type="STRING" id="1507870.A0A1V8TI87"/>
<feature type="compositionally biased region" description="Polar residues" evidence="1">
    <location>
        <begin position="883"/>
        <end position="894"/>
    </location>
</feature>
<feature type="region of interest" description="Disordered" evidence="1">
    <location>
        <begin position="1"/>
        <end position="22"/>
    </location>
</feature>
<proteinExistence type="predicted"/>
<gene>
    <name evidence="2" type="ORF">B0A48_05350</name>
</gene>
<dbReference type="EMBL" id="NAJO01000007">
    <property type="protein sequence ID" value="OQO11095.1"/>
    <property type="molecule type" value="Genomic_DNA"/>
</dbReference>
<feature type="compositionally biased region" description="Polar residues" evidence="1">
    <location>
        <begin position="138"/>
        <end position="152"/>
    </location>
</feature>
<evidence type="ECO:0000256" key="1">
    <source>
        <dbReference type="SAM" id="MobiDB-lite"/>
    </source>
</evidence>
<accession>A0A1V8TI87</accession>
<feature type="compositionally biased region" description="Acidic residues" evidence="1">
    <location>
        <begin position="774"/>
        <end position="783"/>
    </location>
</feature>
<feature type="compositionally biased region" description="Basic and acidic residues" evidence="1">
    <location>
        <begin position="51"/>
        <end position="63"/>
    </location>
</feature>
<evidence type="ECO:0000313" key="2">
    <source>
        <dbReference type="EMBL" id="OQO11095.1"/>
    </source>
</evidence>
<feature type="compositionally biased region" description="Low complexity" evidence="1">
    <location>
        <begin position="959"/>
        <end position="974"/>
    </location>
</feature>
<dbReference type="InParanoid" id="A0A1V8TI87"/>
<dbReference type="Proteomes" id="UP000192596">
    <property type="component" value="Unassembled WGS sequence"/>
</dbReference>
<keyword evidence="3" id="KW-1185">Reference proteome</keyword>
<name>A0A1V8TI87_9PEZI</name>
<feature type="region of interest" description="Disordered" evidence="1">
    <location>
        <begin position="38"/>
        <end position="191"/>
    </location>
</feature>
<feature type="region of interest" description="Disordered" evidence="1">
    <location>
        <begin position="725"/>
        <end position="783"/>
    </location>
</feature>
<feature type="compositionally biased region" description="Polar residues" evidence="1">
    <location>
        <begin position="65"/>
        <end position="74"/>
    </location>
</feature>
<feature type="region of interest" description="Disordered" evidence="1">
    <location>
        <begin position="956"/>
        <end position="996"/>
    </location>
</feature>
<dbReference type="OrthoDB" id="5288142at2759"/>
<organism evidence="2 3">
    <name type="scientific">Cryoendolithus antarcticus</name>
    <dbReference type="NCBI Taxonomy" id="1507870"/>
    <lineage>
        <taxon>Eukaryota</taxon>
        <taxon>Fungi</taxon>
        <taxon>Dikarya</taxon>
        <taxon>Ascomycota</taxon>
        <taxon>Pezizomycotina</taxon>
        <taxon>Dothideomycetes</taxon>
        <taxon>Dothideomycetidae</taxon>
        <taxon>Cladosporiales</taxon>
        <taxon>Cladosporiaceae</taxon>
        <taxon>Cryoendolithus</taxon>
    </lineage>
</organism>
<feature type="compositionally biased region" description="Low complexity" evidence="1">
    <location>
        <begin position="1"/>
        <end position="18"/>
    </location>
</feature>